<dbReference type="Proteomes" id="UP000199310">
    <property type="component" value="Unassembled WGS sequence"/>
</dbReference>
<evidence type="ECO:0000313" key="1">
    <source>
        <dbReference type="EMBL" id="SEW52581.1"/>
    </source>
</evidence>
<protein>
    <submittedName>
        <fullName evidence="1">Uncharacterized protein</fullName>
    </submittedName>
</protein>
<keyword evidence="2" id="KW-1185">Reference proteome</keyword>
<sequence length="46" mass="5300">MKKGRFLTGNNKQHGVIVLLLFYWGDTNESMKGGDSIFFYHARGHK</sequence>
<dbReference type="EMBL" id="FOJG01000002">
    <property type="protein sequence ID" value="SEW52581.1"/>
    <property type="molecule type" value="Genomic_DNA"/>
</dbReference>
<proteinExistence type="predicted"/>
<evidence type="ECO:0000313" key="2">
    <source>
        <dbReference type="Proteomes" id="UP000199310"/>
    </source>
</evidence>
<reference evidence="2" key="1">
    <citation type="submission" date="2016-10" db="EMBL/GenBank/DDBJ databases">
        <authorList>
            <person name="Varghese N."/>
            <person name="Submissions S."/>
        </authorList>
    </citation>
    <scope>NUCLEOTIDE SEQUENCE [LARGE SCALE GENOMIC DNA]</scope>
    <source>
        <strain evidence="2">DSM 3695</strain>
    </source>
</reference>
<gene>
    <name evidence="1" type="ORF">SAMN04488122_4950</name>
</gene>
<accession>A0A1I0SAZ1</accession>
<dbReference type="AlphaFoldDB" id="A0A1I0SAZ1"/>
<organism evidence="1 2">
    <name type="scientific">Chitinophaga arvensicola</name>
    <dbReference type="NCBI Taxonomy" id="29529"/>
    <lineage>
        <taxon>Bacteria</taxon>
        <taxon>Pseudomonadati</taxon>
        <taxon>Bacteroidota</taxon>
        <taxon>Chitinophagia</taxon>
        <taxon>Chitinophagales</taxon>
        <taxon>Chitinophagaceae</taxon>
        <taxon>Chitinophaga</taxon>
    </lineage>
</organism>
<name>A0A1I0SAZ1_9BACT</name>